<dbReference type="AlphaFoldDB" id="A0AAD9KWA8"/>
<protein>
    <recommendedName>
        <fullName evidence="2">Protein FAM221A</fullName>
    </recommendedName>
</protein>
<name>A0AAD9KWA8_RIDPI</name>
<comment type="caution">
    <text evidence="4">The sequence shown here is derived from an EMBL/GenBank/DDBJ whole genome shotgun (WGS) entry which is preliminary data.</text>
</comment>
<evidence type="ECO:0000313" key="4">
    <source>
        <dbReference type="EMBL" id="KAK2178561.1"/>
    </source>
</evidence>
<sequence>MVDRQYHLQFDSQRAADVDAYLEYTRIVGEDDHGVTFTPEQYEEYKRRVIPMRINNRLFTSWTTPSGMDCKLIGPQTLCFCNHRYYQHKTDFDAIPSERPIKLPCMVNGCPCRSYHYMPLNGTQPVRCTCKHFPDMHSVVEPYKCKQGSCRCGGYRTAFTCSCGQPAYNHSMIVETKKERIARGHPVGQDVPYKAMGGLTGFSSLMEGYQRLDESGIGAPNEEFLNQPITSLDHPFLRSNVQSIRAYKLAAGAPDFADDDAERISATKWPGESDMDYFERRFQERKRLEKQRARLGSGPSPAPIRFAQRAVQGRGANGALPPNMAVNGGSIMAGPSRNDQAGTQPSGSGGRKAVGKGGVVGKKFVKK</sequence>
<reference evidence="4" key="1">
    <citation type="journal article" date="2023" name="Mol. Biol. Evol.">
        <title>Third-Generation Sequencing Reveals the Adaptive Role of the Epigenome in Three Deep-Sea Polychaetes.</title>
        <authorList>
            <person name="Perez M."/>
            <person name="Aroh O."/>
            <person name="Sun Y."/>
            <person name="Lan Y."/>
            <person name="Juniper S.K."/>
            <person name="Young C.R."/>
            <person name="Angers B."/>
            <person name="Qian P.Y."/>
        </authorList>
    </citation>
    <scope>NUCLEOTIDE SEQUENCE</scope>
    <source>
        <strain evidence="4">R07B-5</strain>
    </source>
</reference>
<dbReference type="PANTHER" id="PTHR31214:SF2">
    <property type="entry name" value="PROTEIN FAM221A"/>
    <property type="match status" value="1"/>
</dbReference>
<feature type="region of interest" description="Disordered" evidence="3">
    <location>
        <begin position="314"/>
        <end position="367"/>
    </location>
</feature>
<evidence type="ECO:0000313" key="5">
    <source>
        <dbReference type="Proteomes" id="UP001209878"/>
    </source>
</evidence>
<comment type="similarity">
    <text evidence="1">Belongs to the FAM221 family.</text>
</comment>
<feature type="compositionally biased region" description="Gly residues" evidence="3">
    <location>
        <begin position="347"/>
        <end position="360"/>
    </location>
</feature>
<evidence type="ECO:0000256" key="1">
    <source>
        <dbReference type="ARBA" id="ARBA00011026"/>
    </source>
</evidence>
<evidence type="ECO:0000256" key="3">
    <source>
        <dbReference type="SAM" id="MobiDB-lite"/>
    </source>
</evidence>
<dbReference type="EMBL" id="JAODUO010000538">
    <property type="protein sequence ID" value="KAK2178561.1"/>
    <property type="molecule type" value="Genomic_DNA"/>
</dbReference>
<evidence type="ECO:0000256" key="2">
    <source>
        <dbReference type="ARBA" id="ARBA00039630"/>
    </source>
</evidence>
<proteinExistence type="inferred from homology"/>
<keyword evidence="5" id="KW-1185">Reference proteome</keyword>
<dbReference type="Proteomes" id="UP001209878">
    <property type="component" value="Unassembled WGS sequence"/>
</dbReference>
<organism evidence="4 5">
    <name type="scientific">Ridgeia piscesae</name>
    <name type="common">Tubeworm</name>
    <dbReference type="NCBI Taxonomy" id="27915"/>
    <lineage>
        <taxon>Eukaryota</taxon>
        <taxon>Metazoa</taxon>
        <taxon>Spiralia</taxon>
        <taxon>Lophotrochozoa</taxon>
        <taxon>Annelida</taxon>
        <taxon>Polychaeta</taxon>
        <taxon>Sedentaria</taxon>
        <taxon>Canalipalpata</taxon>
        <taxon>Sabellida</taxon>
        <taxon>Siboglinidae</taxon>
        <taxon>Ridgeia</taxon>
    </lineage>
</organism>
<dbReference type="Pfam" id="PF14753">
    <property type="entry name" value="FAM221"/>
    <property type="match status" value="1"/>
</dbReference>
<dbReference type="InterPro" id="IPR026755">
    <property type="entry name" value="Fam221a/b"/>
</dbReference>
<dbReference type="PANTHER" id="PTHR31214">
    <property type="entry name" value="PROTEIN FAM221A-RELATED"/>
    <property type="match status" value="1"/>
</dbReference>
<gene>
    <name evidence="4" type="ORF">NP493_535g01000</name>
</gene>
<feature type="compositionally biased region" description="Polar residues" evidence="3">
    <location>
        <begin position="337"/>
        <end position="346"/>
    </location>
</feature>
<accession>A0AAD9KWA8</accession>